<evidence type="ECO:0000313" key="1">
    <source>
        <dbReference type="EMBL" id="NEA24297.1"/>
    </source>
</evidence>
<dbReference type="EMBL" id="JAAGLI010000436">
    <property type="protein sequence ID" value="NEA24297.1"/>
    <property type="molecule type" value="Genomic_DNA"/>
</dbReference>
<dbReference type="SUPFAM" id="SSF47203">
    <property type="entry name" value="Acyl-CoA dehydrogenase C-terminal domain-like"/>
    <property type="match status" value="1"/>
</dbReference>
<dbReference type="InterPro" id="IPR036250">
    <property type="entry name" value="AcylCo_DH-like_C"/>
</dbReference>
<comment type="caution">
    <text evidence="1">The sequence shown here is derived from an EMBL/GenBank/DDBJ whole genome shotgun (WGS) entry which is preliminary data.</text>
</comment>
<name>A0A6L9QFN2_9ACTN</name>
<organism evidence="1 2">
    <name type="scientific">Actinomadura bangladeshensis</name>
    <dbReference type="NCBI Taxonomy" id="453573"/>
    <lineage>
        <taxon>Bacteria</taxon>
        <taxon>Bacillati</taxon>
        <taxon>Actinomycetota</taxon>
        <taxon>Actinomycetes</taxon>
        <taxon>Streptosporangiales</taxon>
        <taxon>Thermomonosporaceae</taxon>
        <taxon>Actinomadura</taxon>
    </lineage>
</organism>
<evidence type="ECO:0008006" key="3">
    <source>
        <dbReference type="Google" id="ProtNLM"/>
    </source>
</evidence>
<reference evidence="1 2" key="1">
    <citation type="submission" date="2020-01" db="EMBL/GenBank/DDBJ databases">
        <title>Insect and environment-associated Actinomycetes.</title>
        <authorList>
            <person name="Currrie C."/>
            <person name="Chevrette M."/>
            <person name="Carlson C."/>
            <person name="Stubbendieck R."/>
            <person name="Wendt-Pienkowski E."/>
        </authorList>
    </citation>
    <scope>NUCLEOTIDE SEQUENCE [LARGE SCALE GENOMIC DNA]</scope>
    <source>
        <strain evidence="1 2">SID10258</strain>
    </source>
</reference>
<dbReference type="Proteomes" id="UP000475532">
    <property type="component" value="Unassembled WGS sequence"/>
</dbReference>
<accession>A0A6L9QFN2</accession>
<dbReference type="Gene3D" id="1.20.140.10">
    <property type="entry name" value="Butyryl-CoA Dehydrogenase, subunit A, domain 3"/>
    <property type="match status" value="1"/>
</dbReference>
<sequence length="104" mass="10733">NLVLAARTAAACADRIVLEICAAGAESAETGAVLRLHALNVLERRAPDLLNEGAAPPGLLDLLWEARRRTCDELAPRAAELAAAFDLPAPVTAPTAFLVGPTGP</sequence>
<protein>
    <recommendedName>
        <fullName evidence="3">Acyl-CoA dehydrogenase</fullName>
    </recommendedName>
</protein>
<gene>
    <name evidence="1" type="ORF">G3I70_17625</name>
</gene>
<evidence type="ECO:0000313" key="2">
    <source>
        <dbReference type="Proteomes" id="UP000475532"/>
    </source>
</evidence>
<feature type="non-terminal residue" evidence="1">
    <location>
        <position position="1"/>
    </location>
</feature>
<dbReference type="AlphaFoldDB" id="A0A6L9QFN2"/>
<dbReference type="GO" id="GO:0016627">
    <property type="term" value="F:oxidoreductase activity, acting on the CH-CH group of donors"/>
    <property type="evidence" value="ECO:0007669"/>
    <property type="project" value="InterPro"/>
</dbReference>
<proteinExistence type="predicted"/>